<dbReference type="EMBL" id="NKXS01004486">
    <property type="protein sequence ID" value="PIN06259.1"/>
    <property type="molecule type" value="Genomic_DNA"/>
</dbReference>
<protein>
    <recommendedName>
        <fullName evidence="3">Wound-responsive family protein</fullName>
    </recommendedName>
</protein>
<name>A0A2G9GLV5_9LAMI</name>
<keyword evidence="2" id="KW-1185">Reference proteome</keyword>
<dbReference type="InterPro" id="IPR022251">
    <property type="entry name" value="DUF3774_wound-induced"/>
</dbReference>
<evidence type="ECO:0000313" key="2">
    <source>
        <dbReference type="Proteomes" id="UP000231279"/>
    </source>
</evidence>
<dbReference type="Pfam" id="PF12609">
    <property type="entry name" value="DUF3774"/>
    <property type="match status" value="1"/>
</dbReference>
<dbReference type="PANTHER" id="PTHR33090">
    <property type="entry name" value="DUF3774 DOMAIN PROTEIN-RELATED"/>
    <property type="match status" value="1"/>
</dbReference>
<dbReference type="Proteomes" id="UP000231279">
    <property type="component" value="Unassembled WGS sequence"/>
</dbReference>
<reference evidence="2" key="1">
    <citation type="journal article" date="2018" name="Gigascience">
        <title>Genome assembly of the Pink Ipe (Handroanthus impetiginosus, Bignoniaceae), a highly valued, ecologically keystone Neotropical timber forest tree.</title>
        <authorList>
            <person name="Silva-Junior O.B."/>
            <person name="Grattapaglia D."/>
            <person name="Novaes E."/>
            <person name="Collevatti R.G."/>
        </authorList>
    </citation>
    <scope>NUCLEOTIDE SEQUENCE [LARGE SCALE GENOMIC DNA]</scope>
    <source>
        <strain evidence="2">cv. UFG-1</strain>
    </source>
</reference>
<evidence type="ECO:0008006" key="3">
    <source>
        <dbReference type="Google" id="ProtNLM"/>
    </source>
</evidence>
<comment type="caution">
    <text evidence="1">The sequence shown here is derived from an EMBL/GenBank/DDBJ whole genome shotgun (WGS) entry which is preliminary data.</text>
</comment>
<evidence type="ECO:0000313" key="1">
    <source>
        <dbReference type="EMBL" id="PIN06259.1"/>
    </source>
</evidence>
<dbReference type="AlphaFoldDB" id="A0A2G9GLV5"/>
<gene>
    <name evidence="1" type="ORF">CDL12_21193</name>
</gene>
<dbReference type="STRING" id="429701.A0A2G9GLV5"/>
<sequence length="98" mass="10989">MSGKIISRGDWIVATSIGAVEALKDQLGVCRWNYVLRSIQQNANSNIQTRLYSPNCSSSSSPSAKKMMMGDWEKNRRTEKCLKKVMDLSCLGPTTIRF</sequence>
<dbReference type="OrthoDB" id="691528at2759"/>
<proteinExistence type="predicted"/>
<accession>A0A2G9GLV5</accession>
<organism evidence="1 2">
    <name type="scientific">Handroanthus impetiginosus</name>
    <dbReference type="NCBI Taxonomy" id="429701"/>
    <lineage>
        <taxon>Eukaryota</taxon>
        <taxon>Viridiplantae</taxon>
        <taxon>Streptophyta</taxon>
        <taxon>Embryophyta</taxon>
        <taxon>Tracheophyta</taxon>
        <taxon>Spermatophyta</taxon>
        <taxon>Magnoliopsida</taxon>
        <taxon>eudicotyledons</taxon>
        <taxon>Gunneridae</taxon>
        <taxon>Pentapetalae</taxon>
        <taxon>asterids</taxon>
        <taxon>lamiids</taxon>
        <taxon>Lamiales</taxon>
        <taxon>Bignoniaceae</taxon>
        <taxon>Crescentiina</taxon>
        <taxon>Tabebuia alliance</taxon>
        <taxon>Handroanthus</taxon>
    </lineage>
</organism>